<name>A0ABV7JQJ8_9SPHI</name>
<proteinExistence type="predicted"/>
<sequence>MKHMMKLFLGLALLVTAVSPTVAQTKSLRVLMVGGGSSHDFDRWYRQEDVKTIEQGGAFNVRYTDRTDSVAHYLKQADVLVLTNNQPIPDDGKRAITKFIEKGKGVVLLHAAVWYNWEDWPAYNLNYVGGGSKSHEKFQPFKNYVVNAAHPITQGVPKKFEFADELYRHVFDPNAKGISVLVIGQSKETDEVYPVVYTVKHRKAKIVGITLGHDEHSHEHEAYKKLLINAINWVAN</sequence>
<evidence type="ECO:0000259" key="2">
    <source>
        <dbReference type="Pfam" id="PF06283"/>
    </source>
</evidence>
<keyword evidence="4" id="KW-1185">Reference proteome</keyword>
<dbReference type="InterPro" id="IPR029062">
    <property type="entry name" value="Class_I_gatase-like"/>
</dbReference>
<keyword evidence="1" id="KW-0732">Signal</keyword>
<evidence type="ECO:0000313" key="4">
    <source>
        <dbReference type="Proteomes" id="UP001595526"/>
    </source>
</evidence>
<evidence type="ECO:0000313" key="3">
    <source>
        <dbReference type="EMBL" id="MFC3199079.1"/>
    </source>
</evidence>
<gene>
    <name evidence="3" type="ORF">ACFOET_15750</name>
</gene>
<dbReference type="Proteomes" id="UP001595526">
    <property type="component" value="Unassembled WGS sequence"/>
</dbReference>
<organism evidence="3 4">
    <name type="scientific">Parapedobacter deserti</name>
    <dbReference type="NCBI Taxonomy" id="1912957"/>
    <lineage>
        <taxon>Bacteria</taxon>
        <taxon>Pseudomonadati</taxon>
        <taxon>Bacteroidota</taxon>
        <taxon>Sphingobacteriia</taxon>
        <taxon>Sphingobacteriales</taxon>
        <taxon>Sphingobacteriaceae</taxon>
        <taxon>Parapedobacter</taxon>
    </lineage>
</organism>
<feature type="chain" id="PRO_5046044876" evidence="1">
    <location>
        <begin position="24"/>
        <end position="236"/>
    </location>
</feature>
<reference evidence="4" key="1">
    <citation type="journal article" date="2019" name="Int. J. Syst. Evol. Microbiol.">
        <title>The Global Catalogue of Microorganisms (GCM) 10K type strain sequencing project: providing services to taxonomists for standard genome sequencing and annotation.</title>
        <authorList>
            <consortium name="The Broad Institute Genomics Platform"/>
            <consortium name="The Broad Institute Genome Sequencing Center for Infectious Disease"/>
            <person name="Wu L."/>
            <person name="Ma J."/>
        </authorList>
    </citation>
    <scope>NUCLEOTIDE SEQUENCE [LARGE SCALE GENOMIC DNA]</scope>
    <source>
        <strain evidence="4">KCTC 52416</strain>
    </source>
</reference>
<dbReference type="Gene3D" id="3.40.50.880">
    <property type="match status" value="1"/>
</dbReference>
<feature type="signal peptide" evidence="1">
    <location>
        <begin position="1"/>
        <end position="23"/>
    </location>
</feature>
<accession>A0ABV7JQJ8</accession>
<dbReference type="PANTHER" id="PTHR40469">
    <property type="entry name" value="SECRETED GLYCOSYL HYDROLASE"/>
    <property type="match status" value="1"/>
</dbReference>
<dbReference type="InterPro" id="IPR029010">
    <property type="entry name" value="ThuA-like"/>
</dbReference>
<evidence type="ECO:0000256" key="1">
    <source>
        <dbReference type="SAM" id="SignalP"/>
    </source>
</evidence>
<protein>
    <submittedName>
        <fullName evidence="3">ThuA domain-containing protein</fullName>
    </submittedName>
</protein>
<feature type="domain" description="ThuA-like" evidence="2">
    <location>
        <begin position="48"/>
        <end position="234"/>
    </location>
</feature>
<dbReference type="SUPFAM" id="SSF52317">
    <property type="entry name" value="Class I glutamine amidotransferase-like"/>
    <property type="match status" value="1"/>
</dbReference>
<comment type="caution">
    <text evidence="3">The sequence shown here is derived from an EMBL/GenBank/DDBJ whole genome shotgun (WGS) entry which is preliminary data.</text>
</comment>
<dbReference type="PANTHER" id="PTHR40469:SF2">
    <property type="entry name" value="GALACTOSE-BINDING DOMAIN-LIKE SUPERFAMILY PROTEIN"/>
    <property type="match status" value="1"/>
</dbReference>
<dbReference type="Pfam" id="PF06283">
    <property type="entry name" value="ThuA"/>
    <property type="match status" value="1"/>
</dbReference>
<dbReference type="EMBL" id="JBHRTA010000038">
    <property type="protein sequence ID" value="MFC3199079.1"/>
    <property type="molecule type" value="Genomic_DNA"/>
</dbReference>